<dbReference type="HOGENOM" id="CLU_000604_1_22_6"/>
<dbReference type="InterPro" id="IPR003439">
    <property type="entry name" value="ABC_transporter-like_ATP-bd"/>
</dbReference>
<dbReference type="InterPro" id="IPR027417">
    <property type="entry name" value="P-loop_NTPase"/>
</dbReference>
<dbReference type="PATRIC" id="fig|1261127.3.peg.1207"/>
<feature type="domain" description="ABC transporter" evidence="4">
    <location>
        <begin position="2"/>
        <end position="210"/>
    </location>
</feature>
<dbReference type="OrthoDB" id="9802264at2"/>
<dbReference type="GO" id="GO:0016887">
    <property type="term" value="F:ATP hydrolysis activity"/>
    <property type="evidence" value="ECO:0007669"/>
    <property type="project" value="InterPro"/>
</dbReference>
<evidence type="ECO:0000313" key="6">
    <source>
        <dbReference type="Proteomes" id="UP000034085"/>
    </source>
</evidence>
<evidence type="ECO:0000256" key="3">
    <source>
        <dbReference type="ARBA" id="ARBA00022840"/>
    </source>
</evidence>
<keyword evidence="3 5" id="KW-0067">ATP-binding</keyword>
<protein>
    <submittedName>
        <fullName evidence="5">Sulfate ABC transporter ATP-binding protein</fullName>
    </submittedName>
</protein>
<organism evidence="5 6">
    <name type="scientific">Citrobacter amalonaticus Y19</name>
    <dbReference type="NCBI Taxonomy" id="1261127"/>
    <lineage>
        <taxon>Bacteria</taxon>
        <taxon>Pseudomonadati</taxon>
        <taxon>Pseudomonadota</taxon>
        <taxon>Gammaproteobacteria</taxon>
        <taxon>Enterobacterales</taxon>
        <taxon>Enterobacteriaceae</taxon>
        <taxon>Citrobacter</taxon>
    </lineage>
</organism>
<evidence type="ECO:0000313" key="5">
    <source>
        <dbReference type="EMBL" id="AKE58710.1"/>
    </source>
</evidence>
<dbReference type="InterPro" id="IPR003593">
    <property type="entry name" value="AAA+_ATPase"/>
</dbReference>
<dbReference type="InterPro" id="IPR017871">
    <property type="entry name" value="ABC_transporter-like_CS"/>
</dbReference>
<dbReference type="RefSeq" id="WP_046479683.1">
    <property type="nucleotide sequence ID" value="NZ_CP011132.1"/>
</dbReference>
<dbReference type="SUPFAM" id="SSF52540">
    <property type="entry name" value="P-loop containing nucleoside triphosphate hydrolases"/>
    <property type="match status" value="1"/>
</dbReference>
<dbReference type="EMBL" id="CP011132">
    <property type="protein sequence ID" value="AKE58710.1"/>
    <property type="molecule type" value="Genomic_DNA"/>
</dbReference>
<dbReference type="InterPro" id="IPR050093">
    <property type="entry name" value="ABC_SmlMolc_Importer"/>
</dbReference>
<gene>
    <name evidence="5" type="ORF">F384_05890</name>
</gene>
<dbReference type="PANTHER" id="PTHR42781:SF4">
    <property type="entry name" value="SPERMIDINE_PUTRESCINE IMPORT ATP-BINDING PROTEIN POTA"/>
    <property type="match status" value="1"/>
</dbReference>
<sequence>MLTVRHLTLSLNQTPLFGPLTFDVAKGDIVTLMGPSGCGKSSLLSWMVGALTSPLHASGELWRDEQRLDVLPTTQRQTGILFQDALLFDHFTVGQNLMLALPASLKGAARRDAVDRALERAGMAGFSSRDPATLSGGQRARVALLRALLAQPRTLLLDEPFSRLDTDRRADFRQWVFDEVRRLDIPVVQVTHDAQDVPPGGHVLQLSPAS</sequence>
<dbReference type="SMART" id="SM00382">
    <property type="entry name" value="AAA"/>
    <property type="match status" value="1"/>
</dbReference>
<reference evidence="5 6" key="1">
    <citation type="journal article" date="2013" name="Appl. Microbiol. Biotechnol.">
        <title>Glycerol assimilation and production of 1,3-propanediol by Citrobacter amalonaticus Y19.</title>
        <authorList>
            <person name="Ainala S.K."/>
            <person name="Ashok S."/>
            <person name="Ko Y."/>
            <person name="Park S."/>
        </authorList>
    </citation>
    <scope>NUCLEOTIDE SEQUENCE [LARGE SCALE GENOMIC DNA]</scope>
    <source>
        <strain evidence="5 6">Y19</strain>
    </source>
</reference>
<proteinExistence type="predicted"/>
<dbReference type="AlphaFoldDB" id="A0A0F6REN9"/>
<dbReference type="PROSITE" id="PS50893">
    <property type="entry name" value="ABC_TRANSPORTER_2"/>
    <property type="match status" value="1"/>
</dbReference>
<dbReference type="Pfam" id="PF00005">
    <property type="entry name" value="ABC_tran"/>
    <property type="match status" value="1"/>
</dbReference>
<keyword evidence="2" id="KW-0547">Nucleotide-binding</keyword>
<dbReference type="KEGG" id="cama:F384_05890"/>
<evidence type="ECO:0000256" key="1">
    <source>
        <dbReference type="ARBA" id="ARBA00022448"/>
    </source>
</evidence>
<accession>A0A0F6REN9</accession>
<dbReference type="PROSITE" id="PS00211">
    <property type="entry name" value="ABC_TRANSPORTER_1"/>
    <property type="match status" value="1"/>
</dbReference>
<dbReference type="Proteomes" id="UP000034085">
    <property type="component" value="Chromosome"/>
</dbReference>
<keyword evidence="1" id="KW-0813">Transport</keyword>
<evidence type="ECO:0000256" key="2">
    <source>
        <dbReference type="ARBA" id="ARBA00022741"/>
    </source>
</evidence>
<dbReference type="PANTHER" id="PTHR42781">
    <property type="entry name" value="SPERMIDINE/PUTRESCINE IMPORT ATP-BINDING PROTEIN POTA"/>
    <property type="match status" value="1"/>
</dbReference>
<name>A0A0F6REN9_CITAM</name>
<evidence type="ECO:0000259" key="4">
    <source>
        <dbReference type="PROSITE" id="PS50893"/>
    </source>
</evidence>
<dbReference type="GO" id="GO:0005524">
    <property type="term" value="F:ATP binding"/>
    <property type="evidence" value="ECO:0007669"/>
    <property type="project" value="UniProtKB-KW"/>
</dbReference>
<dbReference type="Gene3D" id="3.40.50.300">
    <property type="entry name" value="P-loop containing nucleotide triphosphate hydrolases"/>
    <property type="match status" value="1"/>
</dbReference>